<evidence type="ECO:0000313" key="4">
    <source>
        <dbReference type="Proteomes" id="UP001178507"/>
    </source>
</evidence>
<evidence type="ECO:0000256" key="1">
    <source>
        <dbReference type="SAM" id="MobiDB-lite"/>
    </source>
</evidence>
<proteinExistence type="predicted"/>
<dbReference type="EMBL" id="CAUJNA010002113">
    <property type="protein sequence ID" value="CAJ1390656.1"/>
    <property type="molecule type" value="Genomic_DNA"/>
</dbReference>
<dbReference type="SUPFAM" id="SSF47769">
    <property type="entry name" value="SAM/Pointed domain"/>
    <property type="match status" value="1"/>
</dbReference>
<dbReference type="PROSITE" id="PS50105">
    <property type="entry name" value="SAM_DOMAIN"/>
    <property type="match status" value="1"/>
</dbReference>
<accession>A0AA36INM4</accession>
<gene>
    <name evidence="3" type="ORF">EVOR1521_LOCUS16014</name>
</gene>
<feature type="region of interest" description="Disordered" evidence="1">
    <location>
        <begin position="723"/>
        <end position="744"/>
    </location>
</feature>
<evidence type="ECO:0000259" key="2">
    <source>
        <dbReference type="PROSITE" id="PS50105"/>
    </source>
</evidence>
<protein>
    <recommendedName>
        <fullName evidence="2">SAM domain-containing protein</fullName>
    </recommendedName>
</protein>
<sequence>MRDISIQRWLESIDEALGDYAACFREFGYDNLNLLKQADDNDFSEDLDQMEPKKNHRRLILRQFAVLKADSTQAPARNFQQRERVSEPTWGATSANRCPFLQEVQDFERKQLAQLSSRINSGDIVYIPVWCLRFVQGHVHGQMVFSGHQDDRSVYELLHDLLNGRKRCEDLEPLEVVWDGELYSLSNRRLLALLLLQGGQRHKAVWAPCYLFGPQDDSRVSSRYAMKDTTESLGHGMGVLLHGRQPEAWHLGKPLFRCASEWCDAEVPEPAPSREIVPYESKLPRAGLQAGMLVKAGQEPAKLVSLEAEWAKVRRRNGWEEWLPREELIPEDFSMIPDTDVMEIREKIMQAPDCGGWELYTGLTWPGKEAADCDFSVGMAVDVDGWYSATVVAQYGVESIKVRYHGYDRGSEEWVGRDRLQRRNDLEKLEEQEPESRLCLAQPASRQNPLETVCCLWLVGRCWSWKSHTMGKRVYLHKDVPGLPCGYGTACRYKHNESRGLHEESGDASRNQAVDVPTKLESPVLQVGMLVKVVRRWQEYFGEVLSIRRGSEAPVQVRYLQDWGHSDDSYNDWLSIESLHVPSYADISVGMTVTVDERYAATVVDLQQGELRAPVKIRYETYNYEEWAGADRLPSTCISFLPAILSRPEDSAEDNVTICCLWLDGKCWHPSTHKSGKGWHLHQVRPDVPCINGSNCKHCAARSSLRAIQDVPSASVDRAARAARADKPSEVLPWTSEPPDPEQAERAVRKAIHVVEESCACPTPSRYHGHRRRSCKKRPRSTWWRSS</sequence>
<evidence type="ECO:0000313" key="3">
    <source>
        <dbReference type="EMBL" id="CAJ1390656.1"/>
    </source>
</evidence>
<feature type="compositionally biased region" description="Basic residues" evidence="1">
    <location>
        <begin position="767"/>
        <end position="780"/>
    </location>
</feature>
<dbReference type="Gene3D" id="1.10.150.50">
    <property type="entry name" value="Transcription Factor, Ets-1"/>
    <property type="match status" value="1"/>
</dbReference>
<feature type="domain" description="SAM" evidence="2">
    <location>
        <begin position="5"/>
        <end position="70"/>
    </location>
</feature>
<dbReference type="AlphaFoldDB" id="A0AA36INM4"/>
<comment type="caution">
    <text evidence="3">The sequence shown here is derived from an EMBL/GenBank/DDBJ whole genome shotgun (WGS) entry which is preliminary data.</text>
</comment>
<dbReference type="InterPro" id="IPR013761">
    <property type="entry name" value="SAM/pointed_sf"/>
</dbReference>
<organism evidence="3 4">
    <name type="scientific">Effrenium voratum</name>
    <dbReference type="NCBI Taxonomy" id="2562239"/>
    <lineage>
        <taxon>Eukaryota</taxon>
        <taxon>Sar</taxon>
        <taxon>Alveolata</taxon>
        <taxon>Dinophyceae</taxon>
        <taxon>Suessiales</taxon>
        <taxon>Symbiodiniaceae</taxon>
        <taxon>Effrenium</taxon>
    </lineage>
</organism>
<reference evidence="3" key="1">
    <citation type="submission" date="2023-08" db="EMBL/GenBank/DDBJ databases">
        <authorList>
            <person name="Chen Y."/>
            <person name="Shah S."/>
            <person name="Dougan E. K."/>
            <person name="Thang M."/>
            <person name="Chan C."/>
        </authorList>
    </citation>
    <scope>NUCLEOTIDE SEQUENCE</scope>
</reference>
<name>A0AA36INM4_9DINO</name>
<dbReference type="InterPro" id="IPR001660">
    <property type="entry name" value="SAM"/>
</dbReference>
<dbReference type="Proteomes" id="UP001178507">
    <property type="component" value="Unassembled WGS sequence"/>
</dbReference>
<feature type="region of interest" description="Disordered" evidence="1">
    <location>
        <begin position="763"/>
        <end position="787"/>
    </location>
</feature>
<keyword evidence="4" id="KW-1185">Reference proteome</keyword>